<feature type="transmembrane region" description="Helical" evidence="1">
    <location>
        <begin position="47"/>
        <end position="78"/>
    </location>
</feature>
<keyword evidence="1" id="KW-1133">Transmembrane helix</keyword>
<dbReference type="Gene3D" id="1.10.287.70">
    <property type="match status" value="1"/>
</dbReference>
<protein>
    <submittedName>
        <fullName evidence="3">Ion channel</fullName>
    </submittedName>
</protein>
<name>A0ABU2ZPJ0_9ALTE</name>
<evidence type="ECO:0000256" key="1">
    <source>
        <dbReference type="SAM" id="Phobius"/>
    </source>
</evidence>
<feature type="transmembrane region" description="Helical" evidence="1">
    <location>
        <begin position="108"/>
        <end position="129"/>
    </location>
</feature>
<accession>A0ABU2ZPJ0</accession>
<reference evidence="3 4" key="1">
    <citation type="submission" date="2023-09" db="EMBL/GenBank/DDBJ databases">
        <authorList>
            <person name="Rey-Velasco X."/>
        </authorList>
    </citation>
    <scope>NUCLEOTIDE SEQUENCE [LARGE SCALE GENOMIC DNA]</scope>
    <source>
        <strain evidence="3 4">P117</strain>
    </source>
</reference>
<dbReference type="Pfam" id="PF07885">
    <property type="entry name" value="Ion_trans_2"/>
    <property type="match status" value="1"/>
</dbReference>
<evidence type="ECO:0000259" key="2">
    <source>
        <dbReference type="Pfam" id="PF07885"/>
    </source>
</evidence>
<feature type="transmembrane region" description="Helical" evidence="1">
    <location>
        <begin position="6"/>
        <end position="27"/>
    </location>
</feature>
<evidence type="ECO:0000313" key="3">
    <source>
        <dbReference type="EMBL" id="MDT0594537.1"/>
    </source>
</evidence>
<keyword evidence="4" id="KW-1185">Reference proteome</keyword>
<dbReference type="Proteomes" id="UP001253545">
    <property type="component" value="Unassembled WGS sequence"/>
</dbReference>
<sequence>MLEQLLIGGVTIAVTVVIQVVFIGLLVKGLSACGQMLSRPPHTVKFICSLVFIVLWLFLGLSASSWAWGFLFLLLGAFETMEPALYFSIVTFTTLGYGDITLPGEWRILGSIAAVNGLIIVGLNTAFLVEAITRIRNGQTTKLHK</sequence>
<comment type="caution">
    <text evidence="3">The sequence shown here is derived from an EMBL/GenBank/DDBJ whole genome shotgun (WGS) entry which is preliminary data.</text>
</comment>
<dbReference type="EMBL" id="JAVRHX010000001">
    <property type="protein sequence ID" value="MDT0594537.1"/>
    <property type="molecule type" value="Genomic_DNA"/>
</dbReference>
<organism evidence="3 4">
    <name type="scientific">Glaciecola petra</name>
    <dbReference type="NCBI Taxonomy" id="3075602"/>
    <lineage>
        <taxon>Bacteria</taxon>
        <taxon>Pseudomonadati</taxon>
        <taxon>Pseudomonadota</taxon>
        <taxon>Gammaproteobacteria</taxon>
        <taxon>Alteromonadales</taxon>
        <taxon>Alteromonadaceae</taxon>
        <taxon>Glaciecola</taxon>
    </lineage>
</organism>
<evidence type="ECO:0000313" key="4">
    <source>
        <dbReference type="Proteomes" id="UP001253545"/>
    </source>
</evidence>
<keyword evidence="1" id="KW-0812">Transmembrane</keyword>
<proteinExistence type="predicted"/>
<dbReference type="SUPFAM" id="SSF81324">
    <property type="entry name" value="Voltage-gated potassium channels"/>
    <property type="match status" value="1"/>
</dbReference>
<keyword evidence="1" id="KW-0472">Membrane</keyword>
<feature type="domain" description="Potassium channel" evidence="2">
    <location>
        <begin position="68"/>
        <end position="133"/>
    </location>
</feature>
<dbReference type="InterPro" id="IPR013099">
    <property type="entry name" value="K_chnl_dom"/>
</dbReference>
<dbReference type="RefSeq" id="WP_311368004.1">
    <property type="nucleotide sequence ID" value="NZ_JAVRHX010000001.1"/>
</dbReference>
<gene>
    <name evidence="3" type="ORF">RM552_06745</name>
</gene>